<evidence type="ECO:0000313" key="3">
    <source>
        <dbReference type="EMBL" id="AOR23769.1"/>
    </source>
</evidence>
<keyword evidence="4" id="KW-1185">Reference proteome</keyword>
<evidence type="ECO:0000259" key="2">
    <source>
        <dbReference type="Pfam" id="PF04545"/>
    </source>
</evidence>
<dbReference type="InterPro" id="IPR036388">
    <property type="entry name" value="WH-like_DNA-bd_sf"/>
</dbReference>
<dbReference type="OrthoDB" id="1791683at2"/>
<sequence length="874" mass="102690">MIGICDTPFYITYNCDPDDFKDIFIKDISFSKRLYKRLYEASIFSVEELLYSNSEKLSKIKGFGSGCINEIDNYIQSLKVRNSSNDDKIKNKFSITKELKLYKNNIINNDFSFEKTCELSKISIEQLDILKRGYCLFDPQLIELCYNNDSFLDDIINMFQLFVKINDKLHKVLKKIPEFRLKNYVLGYINAFSKNDIERNELLSYCNYDLMTLDDFIRHNICDKNKGNDIFNRFVNWCSFDLIQEISGFFDELFKRDNVRIVIYMRSRGSKLQEIGDKLNVSRERARQIEMKANNKFLIWQNSCNILSKVSADRNGDYVLTLSEIMDYMGDYYTEMLFFLKNNKLSDAIYDNKLEVFILGDDSLPNKVQEYTEELPDNFKVNKFQDYVKKGVEEKGLSAELISKAIEDNYTLTGEIYHRMKLTLTSMYTDIMKRFYTEGLYIYDDDELLKFKNTLIKEYGNIQLPTNNRAISARLSDIGVLCGRGIYRPKKEKYISDELAKQIFEYINGNESPILMTNIIFAEFENKLIYEGIDNKYYLQGILREIYGDKFIFTRDYVSKDETITSMYMEIVNYIKKFKYPVSKQQIYDKFRGVTEIVISISVSDLDILNLFGEYIHVDNLKITMSDIKYLEKIIIEFLSNKEVCHSKEIYEYILNDNLDLLTNNSVFQPFGMYSLLEHFFRDKYSFSRPFVAMKGTIIDRPLEILSEIISSTERIAIPYIKSLAKEYHFYIGSILDFMNSFNDTHLLISDNEIASIDYIEINLEVAIYIENLIYKELSDAKAIFELQCISKFPMLSIPWSEWLIYSILYKWSDKLIVATTSNQFRQSIPIVALKDVDISEMINQISNKGSGIIREIDNLENIDDLISEYIDLE</sequence>
<dbReference type="KEGG" id="ctae:BGI42_08525"/>
<proteinExistence type="predicted"/>
<dbReference type="Pfam" id="PF03118">
    <property type="entry name" value="RNA_pol_A_CTD"/>
    <property type="match status" value="1"/>
</dbReference>
<dbReference type="SUPFAM" id="SSF47789">
    <property type="entry name" value="C-terminal domain of RNA polymerase alpha subunit"/>
    <property type="match status" value="1"/>
</dbReference>
<evidence type="ECO:0000313" key="4">
    <source>
        <dbReference type="Proteomes" id="UP000094652"/>
    </source>
</evidence>
<feature type="domain" description="RNA polymerase sigma-70 region 4" evidence="2">
    <location>
        <begin position="262"/>
        <end position="295"/>
    </location>
</feature>
<dbReference type="Gene3D" id="1.10.10.10">
    <property type="entry name" value="Winged helix-like DNA-binding domain superfamily/Winged helix DNA-binding domain"/>
    <property type="match status" value="1"/>
</dbReference>
<evidence type="ECO:0000259" key="1">
    <source>
        <dbReference type="Pfam" id="PF03118"/>
    </source>
</evidence>
<dbReference type="RefSeq" id="WP_069679917.1">
    <property type="nucleotide sequence ID" value="NZ_CP017253.2"/>
</dbReference>
<reference evidence="4" key="1">
    <citation type="submission" date="2016-09" db="EMBL/GenBank/DDBJ databases">
        <title>Genomics of Clostridium taeniosporum, an organism which forms endospores with ribbon-like appendages.</title>
        <authorList>
            <person name="Walker J.R."/>
        </authorList>
    </citation>
    <scope>NUCLEOTIDE SEQUENCE [LARGE SCALE GENOMIC DNA]</scope>
    <source>
        <strain evidence="4">1/k</strain>
    </source>
</reference>
<dbReference type="STRING" id="394958.BGI42_08525"/>
<gene>
    <name evidence="3" type="ORF">BGI42_08525</name>
</gene>
<dbReference type="Gene3D" id="1.10.150.20">
    <property type="entry name" value="5' to 3' exonuclease, C-terminal subdomain"/>
    <property type="match status" value="1"/>
</dbReference>
<protein>
    <recommendedName>
        <fullName evidence="5">RNA polymerase sigma-70 region 4 domain-containing protein</fullName>
    </recommendedName>
</protein>
<dbReference type="Pfam" id="PF04545">
    <property type="entry name" value="Sigma70_r4"/>
    <property type="match status" value="1"/>
</dbReference>
<feature type="domain" description="RNA polymerase alpha subunit C-terminal" evidence="1">
    <location>
        <begin position="20"/>
        <end position="75"/>
    </location>
</feature>
<dbReference type="GO" id="GO:0003700">
    <property type="term" value="F:DNA-binding transcription factor activity"/>
    <property type="evidence" value="ECO:0007669"/>
    <property type="project" value="InterPro"/>
</dbReference>
<dbReference type="GO" id="GO:0006352">
    <property type="term" value="P:DNA-templated transcription initiation"/>
    <property type="evidence" value="ECO:0007669"/>
    <property type="project" value="InterPro"/>
</dbReference>
<dbReference type="GO" id="GO:0003899">
    <property type="term" value="F:DNA-directed RNA polymerase activity"/>
    <property type="evidence" value="ECO:0007669"/>
    <property type="project" value="InterPro"/>
</dbReference>
<evidence type="ECO:0008006" key="5">
    <source>
        <dbReference type="Google" id="ProtNLM"/>
    </source>
</evidence>
<dbReference type="GO" id="GO:0003677">
    <property type="term" value="F:DNA binding"/>
    <property type="evidence" value="ECO:0007669"/>
    <property type="project" value="InterPro"/>
</dbReference>
<name>A0A1D7XKY8_9CLOT</name>
<dbReference type="Proteomes" id="UP000094652">
    <property type="component" value="Chromosome"/>
</dbReference>
<organism evidence="3 4">
    <name type="scientific">Clostridium taeniosporum</name>
    <dbReference type="NCBI Taxonomy" id="394958"/>
    <lineage>
        <taxon>Bacteria</taxon>
        <taxon>Bacillati</taxon>
        <taxon>Bacillota</taxon>
        <taxon>Clostridia</taxon>
        <taxon>Eubacteriales</taxon>
        <taxon>Clostridiaceae</taxon>
        <taxon>Clostridium</taxon>
    </lineage>
</organism>
<dbReference type="InterPro" id="IPR011260">
    <property type="entry name" value="RNAP_asu_C"/>
</dbReference>
<dbReference type="InterPro" id="IPR007630">
    <property type="entry name" value="RNA_pol_sigma70_r4"/>
</dbReference>
<dbReference type="InterPro" id="IPR013324">
    <property type="entry name" value="RNA_pol_sigma_r3/r4-like"/>
</dbReference>
<dbReference type="AlphaFoldDB" id="A0A1D7XKY8"/>
<accession>A0A1D7XKY8</accession>
<dbReference type="EMBL" id="CP017253">
    <property type="protein sequence ID" value="AOR23769.1"/>
    <property type="molecule type" value="Genomic_DNA"/>
</dbReference>
<dbReference type="SUPFAM" id="SSF88659">
    <property type="entry name" value="Sigma3 and sigma4 domains of RNA polymerase sigma factors"/>
    <property type="match status" value="1"/>
</dbReference>